<evidence type="ECO:0000256" key="2">
    <source>
        <dbReference type="ARBA" id="ARBA00022448"/>
    </source>
</evidence>
<feature type="transmembrane region" description="Helical" evidence="7">
    <location>
        <begin position="272"/>
        <end position="292"/>
    </location>
</feature>
<proteinExistence type="predicted"/>
<dbReference type="InterPro" id="IPR004776">
    <property type="entry name" value="Mem_transp_PIN-like"/>
</dbReference>
<feature type="transmembrane region" description="Helical" evidence="7">
    <location>
        <begin position="71"/>
        <end position="88"/>
    </location>
</feature>
<protein>
    <submittedName>
        <fullName evidence="8">Putative mdcF malonate transporter</fullName>
    </submittedName>
</protein>
<gene>
    <name evidence="8" type="ORF">ISF6_1256</name>
</gene>
<feature type="transmembrane region" description="Helical" evidence="7">
    <location>
        <begin position="246"/>
        <end position="266"/>
    </location>
</feature>
<evidence type="ECO:0000313" key="8">
    <source>
        <dbReference type="EMBL" id="GAP35483.1"/>
    </source>
</evidence>
<evidence type="ECO:0000256" key="4">
    <source>
        <dbReference type="ARBA" id="ARBA00022692"/>
    </source>
</evidence>
<accession>A0A0K8NYN5</accession>
<dbReference type="AlphaFoldDB" id="A0A0K8NYN5"/>
<evidence type="ECO:0000256" key="5">
    <source>
        <dbReference type="ARBA" id="ARBA00022989"/>
    </source>
</evidence>
<comment type="caution">
    <text evidence="8">The sequence shown here is derived from an EMBL/GenBank/DDBJ whole genome shotgun (WGS) entry which is preliminary data.</text>
</comment>
<dbReference type="OrthoDB" id="8683688at2"/>
<sequence>MSLVLLTKLLAIVAIVALGYLVGRARWLSPDDRDGDPARTLSYAAFYIFVPALLLRTTARIDLAALPWRTLAAFFLPVVAVMGAVYLLQRRRPQARQMPAAPSVRALSCVFGNTVQVGVPLSAALFGEAGLALHVTLVSLHALTLLTLQTAAVELDLARAGPRAGEPRPRLGATLAATARNTLVHPVVLPVLAGLAWNLGGLGIPGPVDEVLATLGAAVVPLCLVLIGMSLAYYDVGGAWRAAAGISVVKLLLLPALVLAVGHGLFGLRGLPLAVITVAAALPAGSNALLFAQRYDTLQAEASAAIVVSTLAFALTVPAWLAVLAALGALG</sequence>
<dbReference type="GO" id="GO:0016020">
    <property type="term" value="C:membrane"/>
    <property type="evidence" value="ECO:0007669"/>
    <property type="project" value="UniProtKB-SubCell"/>
</dbReference>
<reference evidence="8 9" key="2">
    <citation type="journal article" date="2016" name="Science">
        <title>A bacterium that degrades and assimilates poly(ethylene terephthalate).</title>
        <authorList>
            <person name="Yoshida S."/>
            <person name="Hiraga K."/>
            <person name="Takehana T."/>
            <person name="Taniguchi I."/>
            <person name="Yamaji H."/>
            <person name="Maeda Y."/>
            <person name="Toyohara K."/>
            <person name="Miyamoto K."/>
            <person name="Kimura Y."/>
            <person name="Oda K."/>
        </authorList>
    </citation>
    <scope>NUCLEOTIDE SEQUENCE [LARGE SCALE GENOMIC DNA]</scope>
    <source>
        <strain evidence="9">NBRC 110686 / TISTR 2288 / 201-F6</strain>
    </source>
</reference>
<dbReference type="GO" id="GO:0055085">
    <property type="term" value="P:transmembrane transport"/>
    <property type="evidence" value="ECO:0007669"/>
    <property type="project" value="InterPro"/>
</dbReference>
<evidence type="ECO:0000256" key="6">
    <source>
        <dbReference type="ARBA" id="ARBA00023136"/>
    </source>
</evidence>
<dbReference type="Pfam" id="PF03547">
    <property type="entry name" value="Mem_trans"/>
    <property type="match status" value="1"/>
</dbReference>
<keyword evidence="3" id="KW-1003">Cell membrane</keyword>
<keyword evidence="9" id="KW-1185">Reference proteome</keyword>
<evidence type="ECO:0000313" key="9">
    <source>
        <dbReference type="Proteomes" id="UP000037660"/>
    </source>
</evidence>
<comment type="subcellular location">
    <subcellularLocation>
        <location evidence="1">Membrane</location>
        <topology evidence="1">Multi-pass membrane protein</topology>
    </subcellularLocation>
</comment>
<reference evidence="9" key="1">
    <citation type="submission" date="2015-07" db="EMBL/GenBank/DDBJ databases">
        <title>Discovery of a poly(ethylene terephthalate assimilation.</title>
        <authorList>
            <person name="Yoshida S."/>
            <person name="Hiraga K."/>
            <person name="Takehana T."/>
            <person name="Taniguchi I."/>
            <person name="Yamaji H."/>
            <person name="Maeda Y."/>
            <person name="Toyohara K."/>
            <person name="Miyamoto K."/>
            <person name="Kimura Y."/>
            <person name="Oda K."/>
        </authorList>
    </citation>
    <scope>NUCLEOTIDE SEQUENCE [LARGE SCALE GENOMIC DNA]</scope>
    <source>
        <strain evidence="9">NBRC 110686 / TISTR 2288 / 201-F6</strain>
    </source>
</reference>
<organism evidence="8 9">
    <name type="scientific">Piscinibacter sakaiensis</name>
    <name type="common">Ideonella sakaiensis</name>
    <dbReference type="NCBI Taxonomy" id="1547922"/>
    <lineage>
        <taxon>Bacteria</taxon>
        <taxon>Pseudomonadati</taxon>
        <taxon>Pseudomonadota</taxon>
        <taxon>Betaproteobacteria</taxon>
        <taxon>Burkholderiales</taxon>
        <taxon>Sphaerotilaceae</taxon>
        <taxon>Piscinibacter</taxon>
    </lineage>
</organism>
<evidence type="ECO:0000256" key="7">
    <source>
        <dbReference type="SAM" id="Phobius"/>
    </source>
</evidence>
<feature type="transmembrane region" description="Helical" evidence="7">
    <location>
        <begin position="6"/>
        <end position="28"/>
    </location>
</feature>
<feature type="transmembrane region" description="Helical" evidence="7">
    <location>
        <begin position="304"/>
        <end position="330"/>
    </location>
</feature>
<dbReference type="PANTHER" id="PTHR36838:SF1">
    <property type="entry name" value="SLR1864 PROTEIN"/>
    <property type="match status" value="1"/>
</dbReference>
<dbReference type="STRING" id="1547922.ISF6_1256"/>
<dbReference type="Proteomes" id="UP000037660">
    <property type="component" value="Unassembled WGS sequence"/>
</dbReference>
<dbReference type="RefSeq" id="WP_054019526.1">
    <property type="nucleotide sequence ID" value="NZ_BBYR01000023.1"/>
</dbReference>
<keyword evidence="6 7" id="KW-0472">Membrane</keyword>
<name>A0A0K8NYN5_PISS1</name>
<feature type="transmembrane region" description="Helical" evidence="7">
    <location>
        <begin position="211"/>
        <end position="234"/>
    </location>
</feature>
<evidence type="ECO:0000256" key="1">
    <source>
        <dbReference type="ARBA" id="ARBA00004141"/>
    </source>
</evidence>
<keyword evidence="5 7" id="KW-1133">Transmembrane helix</keyword>
<evidence type="ECO:0000256" key="3">
    <source>
        <dbReference type="ARBA" id="ARBA00022475"/>
    </source>
</evidence>
<feature type="transmembrane region" description="Helical" evidence="7">
    <location>
        <begin position="40"/>
        <end position="59"/>
    </location>
</feature>
<dbReference type="EMBL" id="BBYR01000023">
    <property type="protein sequence ID" value="GAP35483.1"/>
    <property type="molecule type" value="Genomic_DNA"/>
</dbReference>
<keyword evidence="2" id="KW-0813">Transport</keyword>
<keyword evidence="4 7" id="KW-0812">Transmembrane</keyword>
<feature type="transmembrane region" description="Helical" evidence="7">
    <location>
        <begin position="187"/>
        <end position="205"/>
    </location>
</feature>
<dbReference type="PANTHER" id="PTHR36838">
    <property type="entry name" value="AUXIN EFFLUX CARRIER FAMILY PROTEIN"/>
    <property type="match status" value="1"/>
</dbReference>